<protein>
    <submittedName>
        <fullName evidence="2">Uncharacterized protein</fullName>
    </submittedName>
</protein>
<reference evidence="2" key="1">
    <citation type="submission" date="2023-10" db="EMBL/GenBank/DDBJ databases">
        <title>Genome assemblies of two species of porcelain crab, Petrolisthes cinctipes and Petrolisthes manimaculis (Anomura: Porcellanidae).</title>
        <authorList>
            <person name="Angst P."/>
        </authorList>
    </citation>
    <scope>NUCLEOTIDE SEQUENCE</scope>
    <source>
        <strain evidence="2">PB745_01</strain>
        <tissue evidence="2">Gill</tissue>
    </source>
</reference>
<evidence type="ECO:0000256" key="1">
    <source>
        <dbReference type="SAM" id="MobiDB-lite"/>
    </source>
</evidence>
<feature type="region of interest" description="Disordered" evidence="1">
    <location>
        <begin position="54"/>
        <end position="86"/>
    </location>
</feature>
<dbReference type="Proteomes" id="UP001286313">
    <property type="component" value="Unassembled WGS sequence"/>
</dbReference>
<sequence>MSVFSRRVPNNGVEIPASCWCWWRGSLRFVVVQGQISMRGAGLAGVYLEASLAAGGGGGGEEEEEVPVVNRSHTSLPLRPLSRLTK</sequence>
<accession>A0AAE1F608</accession>
<proteinExistence type="predicted"/>
<keyword evidence="3" id="KW-1185">Reference proteome</keyword>
<evidence type="ECO:0000313" key="2">
    <source>
        <dbReference type="EMBL" id="KAK3867605.1"/>
    </source>
</evidence>
<dbReference type="EMBL" id="JAWQEG010003170">
    <property type="protein sequence ID" value="KAK3867605.1"/>
    <property type="molecule type" value="Genomic_DNA"/>
</dbReference>
<name>A0AAE1F608_PETCI</name>
<comment type="caution">
    <text evidence="2">The sequence shown here is derived from an EMBL/GenBank/DDBJ whole genome shotgun (WGS) entry which is preliminary data.</text>
</comment>
<gene>
    <name evidence="2" type="ORF">Pcinc_026960</name>
</gene>
<evidence type="ECO:0000313" key="3">
    <source>
        <dbReference type="Proteomes" id="UP001286313"/>
    </source>
</evidence>
<organism evidence="2 3">
    <name type="scientific">Petrolisthes cinctipes</name>
    <name type="common">Flat porcelain crab</name>
    <dbReference type="NCBI Taxonomy" id="88211"/>
    <lineage>
        <taxon>Eukaryota</taxon>
        <taxon>Metazoa</taxon>
        <taxon>Ecdysozoa</taxon>
        <taxon>Arthropoda</taxon>
        <taxon>Crustacea</taxon>
        <taxon>Multicrustacea</taxon>
        <taxon>Malacostraca</taxon>
        <taxon>Eumalacostraca</taxon>
        <taxon>Eucarida</taxon>
        <taxon>Decapoda</taxon>
        <taxon>Pleocyemata</taxon>
        <taxon>Anomura</taxon>
        <taxon>Galatheoidea</taxon>
        <taxon>Porcellanidae</taxon>
        <taxon>Petrolisthes</taxon>
    </lineage>
</organism>
<dbReference type="AlphaFoldDB" id="A0AAE1F608"/>